<accession>A0A919A882</accession>
<keyword evidence="2" id="KW-1185">Reference proteome</keyword>
<reference evidence="1" key="2">
    <citation type="submission" date="2020-09" db="EMBL/GenBank/DDBJ databases">
        <authorList>
            <person name="Sun Q."/>
            <person name="Ohkuma M."/>
        </authorList>
    </citation>
    <scope>NUCLEOTIDE SEQUENCE</scope>
    <source>
        <strain evidence="1">JCM 3302</strain>
    </source>
</reference>
<dbReference type="EMBL" id="BNBC01000028">
    <property type="protein sequence ID" value="GHE90816.1"/>
    <property type="molecule type" value="Genomic_DNA"/>
</dbReference>
<evidence type="ECO:0000313" key="2">
    <source>
        <dbReference type="Proteomes" id="UP000641386"/>
    </source>
</evidence>
<gene>
    <name evidence="1" type="ORF">GCM10014715_54100</name>
</gene>
<organism evidence="1 2">
    <name type="scientific">Streptomyces spiralis</name>
    <dbReference type="NCBI Taxonomy" id="66376"/>
    <lineage>
        <taxon>Bacteria</taxon>
        <taxon>Bacillati</taxon>
        <taxon>Actinomycetota</taxon>
        <taxon>Actinomycetes</taxon>
        <taxon>Kitasatosporales</taxon>
        <taxon>Streptomycetaceae</taxon>
        <taxon>Streptomyces</taxon>
    </lineage>
</organism>
<reference evidence="1" key="1">
    <citation type="journal article" date="2014" name="Int. J. Syst. Evol. Microbiol.">
        <title>Complete genome sequence of Corynebacterium casei LMG S-19264T (=DSM 44701T), isolated from a smear-ripened cheese.</title>
        <authorList>
            <consortium name="US DOE Joint Genome Institute (JGI-PGF)"/>
            <person name="Walter F."/>
            <person name="Albersmeier A."/>
            <person name="Kalinowski J."/>
            <person name="Ruckert C."/>
        </authorList>
    </citation>
    <scope>NUCLEOTIDE SEQUENCE</scope>
    <source>
        <strain evidence="1">JCM 3302</strain>
    </source>
</reference>
<proteinExistence type="predicted"/>
<protein>
    <submittedName>
        <fullName evidence="1">Uncharacterized protein</fullName>
    </submittedName>
</protein>
<evidence type="ECO:0000313" key="1">
    <source>
        <dbReference type="EMBL" id="GHE90816.1"/>
    </source>
</evidence>
<name>A0A919A882_9ACTN</name>
<dbReference type="AlphaFoldDB" id="A0A919A882"/>
<dbReference type="Proteomes" id="UP000641386">
    <property type="component" value="Unassembled WGS sequence"/>
</dbReference>
<comment type="caution">
    <text evidence="1">The sequence shown here is derived from an EMBL/GenBank/DDBJ whole genome shotgun (WGS) entry which is preliminary data.</text>
</comment>
<sequence length="148" mass="16025">MGEPEQHGALPQEPHDDVGVVGELFLEDLDRHGLAGLAGHGRLGARGLALAGSPDGPGGTASERLLQEVLAAYRPHVMRSLLLACLVPRAFWDRAQGLPRVFRPTVVPLLAFPTAVPERRTRPHTQEVPYMFDGKTLDSGRLVARART</sequence>